<dbReference type="AlphaFoldDB" id="S0F647"/>
<keyword evidence="1" id="KW-0472">Membrane</keyword>
<evidence type="ECO:0000313" key="2">
    <source>
        <dbReference type="EMBL" id="EEF75773.1"/>
    </source>
</evidence>
<evidence type="ECO:0000256" key="1">
    <source>
        <dbReference type="SAM" id="Phobius"/>
    </source>
</evidence>
<protein>
    <submittedName>
        <fullName evidence="2">Uncharacterized protein</fullName>
    </submittedName>
</protein>
<keyword evidence="1" id="KW-1133">Transmembrane helix</keyword>
<gene>
    <name evidence="2" type="ORF">BACCOPRO_01264</name>
</gene>
<comment type="caution">
    <text evidence="2">The sequence shown here is derived from an EMBL/GenBank/DDBJ whole genome shotgun (WGS) entry which is preliminary data.</text>
</comment>
<name>S0F647_9BACT</name>
<keyword evidence="1" id="KW-0812">Transmembrane</keyword>
<accession>S0F647</accession>
<keyword evidence="3" id="KW-1185">Reference proteome</keyword>
<dbReference type="STRING" id="547042.BACCOPRO_01264"/>
<sequence>MKTENLKAKKLTNEGFVSFFFYLLFRMFLKRLPLLWLLYIIRYRETDP</sequence>
<feature type="transmembrane region" description="Helical" evidence="1">
    <location>
        <begin position="20"/>
        <end position="41"/>
    </location>
</feature>
<evidence type="ECO:0000313" key="3">
    <source>
        <dbReference type="Proteomes" id="UP000014073"/>
    </source>
</evidence>
<proteinExistence type="predicted"/>
<dbReference type="Proteomes" id="UP000014073">
    <property type="component" value="Unassembled WGS sequence"/>
</dbReference>
<reference evidence="2 3" key="1">
    <citation type="submission" date="2008-12" db="EMBL/GenBank/DDBJ databases">
        <authorList>
            <person name="Fulton L."/>
            <person name="Clifton S."/>
            <person name="Fulton B."/>
            <person name="Xu J."/>
            <person name="Minx P."/>
            <person name="Pepin K.H."/>
            <person name="Johnson M."/>
            <person name="Bhonagiri V."/>
            <person name="Nash W.E."/>
            <person name="Mardis E.R."/>
            <person name="Wilson R.K."/>
        </authorList>
    </citation>
    <scope>NUCLEOTIDE SEQUENCE [LARGE SCALE GENOMIC DNA]</scope>
    <source>
        <strain evidence="2 3">DSM 18228</strain>
    </source>
</reference>
<organism evidence="2 3">
    <name type="scientific">Phocaeicola coprophilus DSM 18228 = JCM 13818</name>
    <dbReference type="NCBI Taxonomy" id="547042"/>
    <lineage>
        <taxon>Bacteria</taxon>
        <taxon>Pseudomonadati</taxon>
        <taxon>Bacteroidota</taxon>
        <taxon>Bacteroidia</taxon>
        <taxon>Bacteroidales</taxon>
        <taxon>Bacteroidaceae</taxon>
        <taxon>Phocaeicola</taxon>
    </lineage>
</organism>
<dbReference type="EMBL" id="ACBW01000095">
    <property type="protein sequence ID" value="EEF75773.1"/>
    <property type="molecule type" value="Genomic_DNA"/>
</dbReference>
<dbReference type="HOGENOM" id="CLU_3149366_0_0_10"/>